<feature type="compositionally biased region" description="Basic and acidic residues" evidence="1">
    <location>
        <begin position="88"/>
        <end position="100"/>
    </location>
</feature>
<dbReference type="EMBL" id="AXCR01000001">
    <property type="protein sequence ID" value="KJR89301.1"/>
    <property type="molecule type" value="Genomic_DNA"/>
</dbReference>
<gene>
    <name evidence="2" type="ORF">SPSK_06760</name>
</gene>
<comment type="caution">
    <text evidence="2">The sequence shown here is derived from an EMBL/GenBank/DDBJ whole genome shotgun (WGS) entry which is preliminary data.</text>
</comment>
<dbReference type="Proteomes" id="UP000033710">
    <property type="component" value="Unassembled WGS sequence"/>
</dbReference>
<proteinExistence type="predicted"/>
<name>A0A0F2MM87_SPOSC</name>
<evidence type="ECO:0000313" key="2">
    <source>
        <dbReference type="EMBL" id="KJR89301.1"/>
    </source>
</evidence>
<dbReference type="AlphaFoldDB" id="A0A0F2MM87"/>
<accession>A0A0F2MM87</accession>
<reference evidence="2 3" key="1">
    <citation type="journal article" date="2014" name="BMC Genomics">
        <title>Comparative genomics of the major fungal agents of human and animal Sporotrichosis: Sporothrix schenckii and Sporothrix brasiliensis.</title>
        <authorList>
            <person name="Teixeira M.M."/>
            <person name="de Almeida L.G."/>
            <person name="Kubitschek-Barreira P."/>
            <person name="Alves F.L."/>
            <person name="Kioshima E.S."/>
            <person name="Abadio A.K."/>
            <person name="Fernandes L."/>
            <person name="Derengowski L.S."/>
            <person name="Ferreira K.S."/>
            <person name="Souza R.C."/>
            <person name="Ruiz J.C."/>
            <person name="de Andrade N.C."/>
            <person name="Paes H.C."/>
            <person name="Nicola A.M."/>
            <person name="Albuquerque P."/>
            <person name="Gerber A.L."/>
            <person name="Martins V.P."/>
            <person name="Peconick L.D."/>
            <person name="Neto A.V."/>
            <person name="Chaucanez C.B."/>
            <person name="Silva P.A."/>
            <person name="Cunha O.L."/>
            <person name="de Oliveira F.F."/>
            <person name="dos Santos T.C."/>
            <person name="Barros A.L."/>
            <person name="Soares M.A."/>
            <person name="de Oliveira L.M."/>
            <person name="Marini M.M."/>
            <person name="Villalobos-Duno H."/>
            <person name="Cunha M.M."/>
            <person name="de Hoog S."/>
            <person name="da Silveira J.F."/>
            <person name="Henrissat B."/>
            <person name="Nino-Vega G.A."/>
            <person name="Cisalpino P.S."/>
            <person name="Mora-Montes H.M."/>
            <person name="Almeida S.R."/>
            <person name="Stajich J.E."/>
            <person name="Lopes-Bezerra L.M."/>
            <person name="Vasconcelos A.T."/>
            <person name="Felipe M.S."/>
        </authorList>
    </citation>
    <scope>NUCLEOTIDE SEQUENCE [LARGE SCALE GENOMIC DNA]</scope>
    <source>
        <strain evidence="2 3">1099-18</strain>
    </source>
</reference>
<dbReference type="KEGG" id="ssck:SPSK_06760"/>
<feature type="region of interest" description="Disordered" evidence="1">
    <location>
        <begin position="47"/>
        <end position="112"/>
    </location>
</feature>
<dbReference type="GeneID" id="27668734"/>
<reference evidence="2 3" key="2">
    <citation type="journal article" date="2015" name="Eukaryot. Cell">
        <title>Asexual propagation of a virulent clone complex in a human and feline outbreak of sporotrichosis.</title>
        <authorList>
            <person name="Teixeira Mde M."/>
            <person name="Rodrigues A.M."/>
            <person name="Tsui C.K."/>
            <person name="de Almeida L.G."/>
            <person name="Van Diepeningen A.D."/>
            <person name="van den Ende B.G."/>
            <person name="Fernandes G.F."/>
            <person name="Kano R."/>
            <person name="Hamelin R.C."/>
            <person name="Lopes-Bezerra L.M."/>
            <person name="Vasconcelos A.T."/>
            <person name="de Hoog S."/>
            <person name="de Camargo Z.P."/>
            <person name="Felipe M.S."/>
        </authorList>
    </citation>
    <scope>NUCLEOTIDE SEQUENCE [LARGE SCALE GENOMIC DNA]</scope>
    <source>
        <strain evidence="2 3">1099-18</strain>
    </source>
</reference>
<feature type="compositionally biased region" description="Basic residues" evidence="1">
    <location>
        <begin position="64"/>
        <end position="74"/>
    </location>
</feature>
<sequence>MGTTEVEAVPLKTLESVHLIDLVHLVDAVAVPPPPTRLLALELSRAGDGAARGRTGSDGARHERSGRRMLRRKAMARETTEQTWGSHEPSKDITTEEGRTTLEASPRIQKSS</sequence>
<dbReference type="VEuPathDB" id="FungiDB:SPSK_06760"/>
<protein>
    <submittedName>
        <fullName evidence="2">Uncharacterized protein</fullName>
    </submittedName>
</protein>
<organism evidence="2 3">
    <name type="scientific">Sporothrix schenckii 1099-18</name>
    <dbReference type="NCBI Taxonomy" id="1397361"/>
    <lineage>
        <taxon>Eukaryota</taxon>
        <taxon>Fungi</taxon>
        <taxon>Dikarya</taxon>
        <taxon>Ascomycota</taxon>
        <taxon>Pezizomycotina</taxon>
        <taxon>Sordariomycetes</taxon>
        <taxon>Sordariomycetidae</taxon>
        <taxon>Ophiostomatales</taxon>
        <taxon>Ophiostomataceae</taxon>
        <taxon>Sporothrix</taxon>
    </lineage>
</organism>
<feature type="compositionally biased region" description="Low complexity" evidence="1">
    <location>
        <begin position="47"/>
        <end position="58"/>
    </location>
</feature>
<evidence type="ECO:0000256" key="1">
    <source>
        <dbReference type="SAM" id="MobiDB-lite"/>
    </source>
</evidence>
<evidence type="ECO:0000313" key="3">
    <source>
        <dbReference type="Proteomes" id="UP000033710"/>
    </source>
</evidence>
<dbReference type="RefSeq" id="XP_016591977.1">
    <property type="nucleotide sequence ID" value="XM_016733457.1"/>
</dbReference>